<evidence type="ECO:0000313" key="9">
    <source>
        <dbReference type="Proteomes" id="UP000232222"/>
    </source>
</evidence>
<dbReference type="InterPro" id="IPR011527">
    <property type="entry name" value="ABC1_TM_dom"/>
</dbReference>
<dbReference type="AlphaFoldDB" id="A0A2K8NRR2"/>
<dbReference type="Proteomes" id="UP000232222">
    <property type="component" value="Chromosome"/>
</dbReference>
<keyword evidence="5 8" id="KW-0067">ATP-binding</keyword>
<dbReference type="RefSeq" id="WP_100609558.1">
    <property type="nucleotide sequence ID" value="NZ_CP024962.1"/>
</dbReference>
<proteinExistence type="inferred from homology"/>
<dbReference type="GO" id="GO:0016887">
    <property type="term" value="F:ATP hydrolysis activity"/>
    <property type="evidence" value="ECO:0007669"/>
    <property type="project" value="InterPro"/>
</dbReference>
<dbReference type="FunFam" id="3.40.50.300:FF:000218">
    <property type="entry name" value="Multidrug ABC transporter ATP-binding protein"/>
    <property type="match status" value="1"/>
</dbReference>
<dbReference type="OrthoDB" id="9763744at2"/>
<dbReference type="InterPro" id="IPR003593">
    <property type="entry name" value="AAA+_ATPase"/>
</dbReference>
<dbReference type="SUPFAM" id="SSF90123">
    <property type="entry name" value="ABC transporter transmembrane region"/>
    <property type="match status" value="1"/>
</dbReference>
<dbReference type="PANTHER" id="PTHR43394">
    <property type="entry name" value="ATP-DEPENDENT PERMEASE MDL1, MITOCHONDRIAL"/>
    <property type="match status" value="1"/>
</dbReference>
<dbReference type="InterPro" id="IPR027417">
    <property type="entry name" value="P-loop_NTPase"/>
</dbReference>
<reference evidence="8 9" key="1">
    <citation type="submission" date="2017-11" db="EMBL/GenBank/DDBJ databases">
        <title>Genome sequence of Entomoplasma freundtii BARC 318 (ATCC 51999).</title>
        <authorList>
            <person name="Lo W.-S."/>
            <person name="Gasparich G.E."/>
            <person name="Kuo C.-H."/>
        </authorList>
    </citation>
    <scope>NUCLEOTIDE SEQUENCE [LARGE SCALE GENOMIC DNA]</scope>
    <source>
        <strain evidence="8 9">BARC 318</strain>
    </source>
</reference>
<evidence type="ECO:0000313" key="8">
    <source>
        <dbReference type="EMBL" id="ATZ16535.1"/>
    </source>
</evidence>
<dbReference type="CDD" id="cd07346">
    <property type="entry name" value="ABC_6TM_exporters"/>
    <property type="match status" value="1"/>
</dbReference>
<dbReference type="InterPro" id="IPR039421">
    <property type="entry name" value="Type_1_exporter"/>
</dbReference>
<dbReference type="SMART" id="SM00382">
    <property type="entry name" value="AAA"/>
    <property type="match status" value="1"/>
</dbReference>
<evidence type="ECO:0000256" key="4">
    <source>
        <dbReference type="ARBA" id="ARBA00022741"/>
    </source>
</evidence>
<dbReference type="PROSITE" id="PS50893">
    <property type="entry name" value="ABC_TRANSPORTER_2"/>
    <property type="match status" value="1"/>
</dbReference>
<evidence type="ECO:0000256" key="7">
    <source>
        <dbReference type="ARBA" id="ARBA00023136"/>
    </source>
</evidence>
<dbReference type="Pfam" id="PF00664">
    <property type="entry name" value="ABC_membrane"/>
    <property type="match status" value="1"/>
</dbReference>
<comment type="subcellular location">
    <subcellularLocation>
        <location evidence="1">Cell membrane</location>
        <topology evidence="1">Multi-pass membrane protein</topology>
    </subcellularLocation>
</comment>
<dbReference type="PROSITE" id="PS00211">
    <property type="entry name" value="ABC_TRANSPORTER_1"/>
    <property type="match status" value="1"/>
</dbReference>
<evidence type="ECO:0000256" key="6">
    <source>
        <dbReference type="ARBA" id="ARBA00022989"/>
    </source>
</evidence>
<dbReference type="InterPro" id="IPR003439">
    <property type="entry name" value="ABC_transporter-like_ATP-bd"/>
</dbReference>
<keyword evidence="6" id="KW-1133">Transmembrane helix</keyword>
<keyword evidence="4" id="KW-0547">Nucleotide-binding</keyword>
<evidence type="ECO:0000256" key="2">
    <source>
        <dbReference type="ARBA" id="ARBA00005417"/>
    </source>
</evidence>
<dbReference type="Gene3D" id="3.40.50.300">
    <property type="entry name" value="P-loop containing nucleotide triphosphate hydrolases"/>
    <property type="match status" value="1"/>
</dbReference>
<gene>
    <name evidence="8" type="ORF">EFREU_v1c05140</name>
</gene>
<dbReference type="InterPro" id="IPR036640">
    <property type="entry name" value="ABC1_TM_sf"/>
</dbReference>
<dbReference type="GO" id="GO:0015421">
    <property type="term" value="F:ABC-type oligopeptide transporter activity"/>
    <property type="evidence" value="ECO:0007669"/>
    <property type="project" value="TreeGrafter"/>
</dbReference>
<keyword evidence="9" id="KW-1185">Reference proteome</keyword>
<dbReference type="SUPFAM" id="SSF52540">
    <property type="entry name" value="P-loop containing nucleoside triphosphate hydrolases"/>
    <property type="match status" value="1"/>
</dbReference>
<name>A0A2K8NRR2_9MOLU</name>
<dbReference type="Pfam" id="PF00005">
    <property type="entry name" value="ABC_tran"/>
    <property type="match status" value="1"/>
</dbReference>
<evidence type="ECO:0000256" key="3">
    <source>
        <dbReference type="ARBA" id="ARBA00022692"/>
    </source>
</evidence>
<comment type="similarity">
    <text evidence="2">Belongs to the ABC transporter superfamily.</text>
</comment>
<dbReference type="InterPro" id="IPR017871">
    <property type="entry name" value="ABC_transporter-like_CS"/>
</dbReference>
<dbReference type="GO" id="GO:0005886">
    <property type="term" value="C:plasma membrane"/>
    <property type="evidence" value="ECO:0007669"/>
    <property type="project" value="UniProtKB-SubCell"/>
</dbReference>
<dbReference type="EMBL" id="CP024962">
    <property type="protein sequence ID" value="ATZ16535.1"/>
    <property type="molecule type" value="Genomic_DNA"/>
</dbReference>
<dbReference type="PROSITE" id="PS50929">
    <property type="entry name" value="ABC_TM1F"/>
    <property type="match status" value="1"/>
</dbReference>
<dbReference type="KEGG" id="efr:EFREU_v1c05140"/>
<dbReference type="PANTHER" id="PTHR43394:SF1">
    <property type="entry name" value="ATP-BINDING CASSETTE SUB-FAMILY B MEMBER 10, MITOCHONDRIAL"/>
    <property type="match status" value="1"/>
</dbReference>
<dbReference type="GO" id="GO:0005524">
    <property type="term" value="F:ATP binding"/>
    <property type="evidence" value="ECO:0007669"/>
    <property type="project" value="UniProtKB-KW"/>
</dbReference>
<keyword evidence="7" id="KW-0472">Membrane</keyword>
<sequence length="638" mass="70695">MKFINLKNSKRTEKNLPEVITSNQQAINKPLKKVKSSFFGIVFKNYRRFKSLSIPMMSLVFLSVLCSISLPLLTQQMSFGISKHLAEISQVPGANPWVDVTGQYWGLEWYVSMWIAIGITFFNMLVMYVTQYLAILLSVKIEVILRQDSLTALAKQDISYYSDKKIGEILTKVISDTQIVGEQASQVPTTILQAILTISGTLGMMFYFEWHLALVVIGVFVILMTILGCSFGFVQGKIKKVREVLTDVNGQVTDRINNIRLIKSNGTEDYETNRFKEVHKDYQKESNKMAGAAALLVTTIFGGIGLLQLGVVASAMLIYQNKPVDGPVFFSTTFASFTLAQGAMIGALFQVVTIALGMAKAGVSATRIEETISAPSLINPHNTTGEIVEGITGNIVFKNVSFAYPEKPTKTILPKFDFTFENGKSYAFVGETGSGKSTISKLLLRYYDPTEGDIFVNENQNLKDVALASYLNHIGYVEQEPSILFGDVFENIRYGNFAASDEEVMLACQKAELHELIMGWPLGYKTILGEHGFMLSGGQKQRLVIARMFLKNPQLLILDEATSALDNIVEKEIQSKLDELMKGRTTITIAHRLSTIKNADQIIVLGANAGGVVQKGSFEELRSIPGHFKNLYEAGLMQ</sequence>
<evidence type="ECO:0000256" key="5">
    <source>
        <dbReference type="ARBA" id="ARBA00022840"/>
    </source>
</evidence>
<organism evidence="8 9">
    <name type="scientific">Entomoplasma freundtii</name>
    <dbReference type="NCBI Taxonomy" id="74700"/>
    <lineage>
        <taxon>Bacteria</taxon>
        <taxon>Bacillati</taxon>
        <taxon>Mycoplasmatota</taxon>
        <taxon>Mollicutes</taxon>
        <taxon>Entomoplasmatales</taxon>
        <taxon>Entomoplasmataceae</taxon>
        <taxon>Entomoplasma</taxon>
    </lineage>
</organism>
<keyword evidence="3" id="KW-0812">Transmembrane</keyword>
<accession>A0A2K8NRR2</accession>
<evidence type="ECO:0000256" key="1">
    <source>
        <dbReference type="ARBA" id="ARBA00004651"/>
    </source>
</evidence>
<dbReference type="Gene3D" id="1.20.1560.10">
    <property type="entry name" value="ABC transporter type 1, transmembrane domain"/>
    <property type="match status" value="1"/>
</dbReference>
<protein>
    <submittedName>
        <fullName evidence="8">ABC transporter ATP-binding protein</fullName>
    </submittedName>
</protein>